<keyword evidence="7" id="KW-1133">Transmembrane helix</keyword>
<dbReference type="GO" id="GO:0048288">
    <property type="term" value="P:nuclear membrane fusion involved in karyogamy"/>
    <property type="evidence" value="ECO:0007669"/>
    <property type="project" value="UniProtKB-UniRule"/>
</dbReference>
<proteinExistence type="inferred from homology"/>
<name>A0A5C3FSQ5_PSEA2</name>
<evidence type="ECO:0000256" key="7">
    <source>
        <dbReference type="ARBA" id="ARBA00022989"/>
    </source>
</evidence>
<keyword evidence="10 11" id="KW-0539">Nucleus</keyword>
<dbReference type="InterPro" id="IPR007292">
    <property type="entry name" value="Nuclear_fusion_Kar5"/>
</dbReference>
<dbReference type="Proteomes" id="UP000325008">
    <property type="component" value="Unassembled WGS sequence"/>
</dbReference>
<evidence type="ECO:0000256" key="12">
    <source>
        <dbReference type="SAM" id="SignalP"/>
    </source>
</evidence>
<keyword evidence="4" id="KW-0812">Transmembrane</keyword>
<dbReference type="PANTHER" id="PTHR28012">
    <property type="entry name" value="NUCLEAR FUSION PROTEIN KAR5"/>
    <property type="match status" value="1"/>
</dbReference>
<comment type="subcellular location">
    <subcellularLocation>
        <location evidence="11">Endoplasmic reticulum membrane</location>
    </subcellularLocation>
    <subcellularLocation>
        <location evidence="11">Nucleus membrane</location>
    </subcellularLocation>
</comment>
<feature type="chain" id="PRO_5023059165" description="Nuclear fusion protein KAR5" evidence="12">
    <location>
        <begin position="18"/>
        <end position="519"/>
    </location>
</feature>
<dbReference type="GO" id="GO:0005789">
    <property type="term" value="C:endoplasmic reticulum membrane"/>
    <property type="evidence" value="ECO:0007669"/>
    <property type="project" value="UniProtKB-SubCell"/>
</dbReference>
<dbReference type="GO" id="GO:0031965">
    <property type="term" value="C:nuclear membrane"/>
    <property type="evidence" value="ECO:0007669"/>
    <property type="project" value="UniProtKB-SubCell"/>
</dbReference>
<feature type="signal peptide" evidence="12">
    <location>
        <begin position="1"/>
        <end position="17"/>
    </location>
</feature>
<evidence type="ECO:0000256" key="2">
    <source>
        <dbReference type="ARBA" id="ARBA00010473"/>
    </source>
</evidence>
<evidence type="ECO:0000256" key="3">
    <source>
        <dbReference type="ARBA" id="ARBA00022459"/>
    </source>
</evidence>
<evidence type="ECO:0000256" key="6">
    <source>
        <dbReference type="ARBA" id="ARBA00022824"/>
    </source>
</evidence>
<gene>
    <name evidence="13" type="ORF">PSANT_04501</name>
</gene>
<evidence type="ECO:0000313" key="13">
    <source>
        <dbReference type="EMBL" id="SPO46815.1"/>
    </source>
</evidence>
<comment type="caution">
    <text evidence="13">The sequence shown here is derived from an EMBL/GenBank/DDBJ whole genome shotgun (WGS) entry which is preliminary data.</text>
</comment>
<keyword evidence="3 11" id="KW-0415">Karyogamy</keyword>
<evidence type="ECO:0000256" key="9">
    <source>
        <dbReference type="ARBA" id="ARBA00023180"/>
    </source>
</evidence>
<keyword evidence="5 11" id="KW-0732">Signal</keyword>
<organism evidence="13 14">
    <name type="scientific">Pseudozyma antarctica</name>
    <name type="common">Yeast</name>
    <name type="synonym">Candida antarctica</name>
    <dbReference type="NCBI Taxonomy" id="84753"/>
    <lineage>
        <taxon>Eukaryota</taxon>
        <taxon>Fungi</taxon>
        <taxon>Dikarya</taxon>
        <taxon>Basidiomycota</taxon>
        <taxon>Ustilaginomycotina</taxon>
        <taxon>Ustilaginomycetes</taxon>
        <taxon>Ustilaginales</taxon>
        <taxon>Ustilaginaceae</taxon>
        <taxon>Moesziomyces</taxon>
    </lineage>
</organism>
<evidence type="ECO:0000256" key="8">
    <source>
        <dbReference type="ARBA" id="ARBA00023136"/>
    </source>
</evidence>
<accession>A0A5C3FSQ5</accession>
<dbReference type="Pfam" id="PF04163">
    <property type="entry name" value="Tht1"/>
    <property type="match status" value="1"/>
</dbReference>
<evidence type="ECO:0000256" key="5">
    <source>
        <dbReference type="ARBA" id="ARBA00022729"/>
    </source>
</evidence>
<sequence>MRAVLLGVFHLLSVAFAAPGFERHQSPRASHPAAFSDSANLTAGQFGQNRHLAKEASGHDCYAAIYDGVKAGCSVESDMSPHERMLASVQLTLCDLQASSQSVPWECQSPAHEMQAIGLANCVEALSRSTRLWSSYAGYLREIPQMCFALQRWKDIVEENVELSRLWQQHAYDRAEAVKEESLARQDWMRQAAQLRDQLREVLLNVLSDMTANQEKYSNDAEQVLQLMRQAGTGLEETARSLLHSHAEAHSQHLEGLHQSLDEVLDRYELRSEATAERISRDASHSIETRLASPLGTMQDLVAVLDMHTISLGYSVQDERDLLSELVELHREIEMQHRAQDAQLGAGIAALQSVQSDLHTLGTAMNATHDSVAAMLVSPTPGMGWFSAAFALERVVLWALGAVEGTIGLGTESSGWRWFRWLLLVWPLSLKVRAWMKACAPVCKVFVSAVVCISMLIKAVVRPYSFATAYLGTSRHTPKGEAAYVVDKHSVRVAVGRHSMGGRRDRTLRASRIHCPSAQ</sequence>
<dbReference type="GO" id="GO:0000742">
    <property type="term" value="P:karyogamy involved in conjugation with cellular fusion"/>
    <property type="evidence" value="ECO:0007669"/>
    <property type="project" value="UniProtKB-UniRule"/>
</dbReference>
<evidence type="ECO:0000256" key="10">
    <source>
        <dbReference type="ARBA" id="ARBA00023242"/>
    </source>
</evidence>
<dbReference type="PANTHER" id="PTHR28012:SF1">
    <property type="entry name" value="NUCLEAR FUSION PROTEIN KAR5"/>
    <property type="match status" value="1"/>
</dbReference>
<dbReference type="AlphaFoldDB" id="A0A5C3FSQ5"/>
<evidence type="ECO:0008006" key="15">
    <source>
        <dbReference type="Google" id="ProtNLM"/>
    </source>
</evidence>
<evidence type="ECO:0000256" key="4">
    <source>
        <dbReference type="ARBA" id="ARBA00022692"/>
    </source>
</evidence>
<comment type="function">
    <text evidence="1 11">Required for nuclear membrane fusion during karyogamy.</text>
</comment>
<keyword evidence="8" id="KW-0472">Membrane</keyword>
<protein>
    <recommendedName>
        <fullName evidence="15">Nuclear fusion protein KAR5</fullName>
    </recommendedName>
</protein>
<keyword evidence="14" id="KW-1185">Reference proteome</keyword>
<evidence type="ECO:0000256" key="11">
    <source>
        <dbReference type="RuleBase" id="RU368082"/>
    </source>
</evidence>
<keyword evidence="9" id="KW-0325">Glycoprotein</keyword>
<keyword evidence="6 11" id="KW-0256">Endoplasmic reticulum</keyword>
<evidence type="ECO:0000313" key="14">
    <source>
        <dbReference type="Proteomes" id="UP000325008"/>
    </source>
</evidence>
<evidence type="ECO:0000256" key="1">
    <source>
        <dbReference type="ARBA" id="ARBA00003389"/>
    </source>
</evidence>
<reference evidence="13" key="1">
    <citation type="submission" date="2018-03" db="EMBL/GenBank/DDBJ databases">
        <authorList>
            <person name="Guldener U."/>
        </authorList>
    </citation>
    <scope>NUCLEOTIDE SEQUENCE [LARGE SCALE GENOMIC DNA]</scope>
    <source>
        <strain evidence="13">ATCC34888</strain>
    </source>
</reference>
<comment type="similarity">
    <text evidence="2 11">Belongs to the KAR5 family.</text>
</comment>
<dbReference type="OrthoDB" id="5311848at2759"/>
<dbReference type="EMBL" id="OOIQ01000011">
    <property type="protein sequence ID" value="SPO46815.1"/>
    <property type="molecule type" value="Genomic_DNA"/>
</dbReference>